<organism evidence="2 3">
    <name type="scientific">Hydnomerulius pinastri MD-312</name>
    <dbReference type="NCBI Taxonomy" id="994086"/>
    <lineage>
        <taxon>Eukaryota</taxon>
        <taxon>Fungi</taxon>
        <taxon>Dikarya</taxon>
        <taxon>Basidiomycota</taxon>
        <taxon>Agaricomycotina</taxon>
        <taxon>Agaricomycetes</taxon>
        <taxon>Agaricomycetidae</taxon>
        <taxon>Boletales</taxon>
        <taxon>Boletales incertae sedis</taxon>
        <taxon>Leucogyrophana</taxon>
    </lineage>
</organism>
<reference evidence="2 3" key="1">
    <citation type="submission" date="2014-04" db="EMBL/GenBank/DDBJ databases">
        <title>Evolutionary Origins and Diversification of the Mycorrhizal Mutualists.</title>
        <authorList>
            <consortium name="DOE Joint Genome Institute"/>
            <consortium name="Mycorrhizal Genomics Consortium"/>
            <person name="Kohler A."/>
            <person name="Kuo A."/>
            <person name="Nagy L.G."/>
            <person name="Floudas D."/>
            <person name="Copeland A."/>
            <person name="Barry K.W."/>
            <person name="Cichocki N."/>
            <person name="Veneault-Fourrey C."/>
            <person name="LaButti K."/>
            <person name="Lindquist E.A."/>
            <person name="Lipzen A."/>
            <person name="Lundell T."/>
            <person name="Morin E."/>
            <person name="Murat C."/>
            <person name="Riley R."/>
            <person name="Ohm R."/>
            <person name="Sun H."/>
            <person name="Tunlid A."/>
            <person name="Henrissat B."/>
            <person name="Grigoriev I.V."/>
            <person name="Hibbett D.S."/>
            <person name="Martin F."/>
        </authorList>
    </citation>
    <scope>NUCLEOTIDE SEQUENCE [LARGE SCALE GENOMIC DNA]</scope>
    <source>
        <strain evidence="2 3">MD-312</strain>
    </source>
</reference>
<dbReference type="Gene3D" id="2.70.160.11">
    <property type="entry name" value="Hnrnp arginine n-methyltransferase1"/>
    <property type="match status" value="1"/>
</dbReference>
<feature type="compositionally biased region" description="Polar residues" evidence="1">
    <location>
        <begin position="18"/>
        <end position="31"/>
    </location>
</feature>
<evidence type="ECO:0000313" key="2">
    <source>
        <dbReference type="EMBL" id="KIJ59057.1"/>
    </source>
</evidence>
<feature type="region of interest" description="Disordered" evidence="1">
    <location>
        <begin position="1"/>
        <end position="37"/>
    </location>
</feature>
<protein>
    <submittedName>
        <fullName evidence="2">Uncharacterized protein</fullName>
    </submittedName>
</protein>
<evidence type="ECO:0000313" key="3">
    <source>
        <dbReference type="Proteomes" id="UP000053820"/>
    </source>
</evidence>
<dbReference type="AlphaFoldDB" id="A0A0C9W8M9"/>
<feature type="region of interest" description="Disordered" evidence="1">
    <location>
        <begin position="57"/>
        <end position="120"/>
    </location>
</feature>
<sequence length="148" mass="16162">MSANERPFIGSIFERKNPNTSTVPSSRLTGTLGTGLPAVQHRSKSAFAWAREEAKGNARVRQNGVPSVIPSQAPRPPLVVDAKPISRGEPPPKRRASLGANLKQIEDQRVTSSSTGLTSQPTHWRRTMFLLRDPILAEEGETLIRSAM</sequence>
<gene>
    <name evidence="2" type="ORF">HYDPIDRAFT_118885</name>
</gene>
<dbReference type="Proteomes" id="UP000053820">
    <property type="component" value="Unassembled WGS sequence"/>
</dbReference>
<dbReference type="OrthoDB" id="348201at2759"/>
<evidence type="ECO:0000256" key="1">
    <source>
        <dbReference type="SAM" id="MobiDB-lite"/>
    </source>
</evidence>
<dbReference type="EMBL" id="KN839899">
    <property type="protein sequence ID" value="KIJ59057.1"/>
    <property type="molecule type" value="Genomic_DNA"/>
</dbReference>
<name>A0A0C9W8M9_9AGAM</name>
<proteinExistence type="predicted"/>
<feature type="compositionally biased region" description="Polar residues" evidence="1">
    <location>
        <begin position="110"/>
        <end position="120"/>
    </location>
</feature>
<keyword evidence="3" id="KW-1185">Reference proteome</keyword>
<accession>A0A0C9W8M9</accession>
<dbReference type="HOGENOM" id="CLU_1759060_0_0_1"/>